<protein>
    <recommendedName>
        <fullName evidence="7">mitogen-activated protein kinase kinase</fullName>
        <ecNumber evidence="7">2.7.12.2</ecNumber>
    </recommendedName>
</protein>
<evidence type="ECO:0000256" key="1">
    <source>
        <dbReference type="ARBA" id="ARBA00022527"/>
    </source>
</evidence>
<reference evidence="13" key="2">
    <citation type="journal article" date="2016" name="Sci. Rep.">
        <title>Dictyocaulus viviparus genome, variome and transcriptome elucidate lungworm biology and support future intervention.</title>
        <authorList>
            <person name="McNulty S.N."/>
            <person name="Strube C."/>
            <person name="Rosa B.A."/>
            <person name="Martin J.C."/>
            <person name="Tyagi R."/>
            <person name="Choi Y.J."/>
            <person name="Wang Q."/>
            <person name="Hallsworth Pepin K."/>
            <person name="Zhang X."/>
            <person name="Ozersky P."/>
            <person name="Wilson R.K."/>
            <person name="Sternberg P.W."/>
            <person name="Gasser R.B."/>
            <person name="Mitreva M."/>
        </authorList>
    </citation>
    <scope>NUCLEOTIDE SEQUENCE [LARGE SCALE GENOMIC DNA]</scope>
    <source>
        <strain evidence="13">HannoverDv2000</strain>
    </source>
</reference>
<keyword evidence="13" id="KW-1185">Reference proteome</keyword>
<dbReference type="FunFam" id="3.30.200.20:FF:000042">
    <property type="entry name" value="Aurora kinase A"/>
    <property type="match status" value="1"/>
</dbReference>
<evidence type="ECO:0000256" key="3">
    <source>
        <dbReference type="ARBA" id="ARBA00022741"/>
    </source>
</evidence>
<dbReference type="GO" id="GO:0004674">
    <property type="term" value="F:protein serine/threonine kinase activity"/>
    <property type="evidence" value="ECO:0007669"/>
    <property type="project" value="UniProtKB-KW"/>
</dbReference>
<feature type="domain" description="Protein kinase" evidence="11">
    <location>
        <begin position="32"/>
        <end position="276"/>
    </location>
</feature>
<dbReference type="AlphaFoldDB" id="A0A0D8XDL4"/>
<dbReference type="Gene3D" id="1.10.510.10">
    <property type="entry name" value="Transferase(Phosphotransferase) domain 1"/>
    <property type="match status" value="1"/>
</dbReference>
<comment type="catalytic activity">
    <reaction evidence="10">
        <text>L-tyrosyl-[protein] + ATP = O-phospho-L-tyrosyl-[protein] + ADP + H(+)</text>
        <dbReference type="Rhea" id="RHEA:10596"/>
        <dbReference type="Rhea" id="RHEA-COMP:10136"/>
        <dbReference type="Rhea" id="RHEA-COMP:20101"/>
        <dbReference type="ChEBI" id="CHEBI:15378"/>
        <dbReference type="ChEBI" id="CHEBI:30616"/>
        <dbReference type="ChEBI" id="CHEBI:46858"/>
        <dbReference type="ChEBI" id="CHEBI:61978"/>
        <dbReference type="ChEBI" id="CHEBI:456216"/>
        <dbReference type="EC" id="2.7.12.2"/>
    </reaction>
</comment>
<evidence type="ECO:0000256" key="9">
    <source>
        <dbReference type="ARBA" id="ARBA00049299"/>
    </source>
</evidence>
<dbReference type="InterPro" id="IPR008271">
    <property type="entry name" value="Ser/Thr_kinase_AS"/>
</dbReference>
<evidence type="ECO:0000256" key="2">
    <source>
        <dbReference type="ARBA" id="ARBA00022679"/>
    </source>
</evidence>
<dbReference type="OrthoDB" id="5796135at2759"/>
<dbReference type="InterPro" id="IPR011009">
    <property type="entry name" value="Kinase-like_dom_sf"/>
</dbReference>
<evidence type="ECO:0000259" key="11">
    <source>
        <dbReference type="PROSITE" id="PS50011"/>
    </source>
</evidence>
<keyword evidence="4 12" id="KW-0418">Kinase</keyword>
<dbReference type="EC" id="2.7.12.2" evidence="7"/>
<comment type="catalytic activity">
    <reaction evidence="9">
        <text>L-threonyl-[protein] + ATP = O-phospho-L-threonyl-[protein] + ADP + H(+)</text>
        <dbReference type="Rhea" id="RHEA:46608"/>
        <dbReference type="Rhea" id="RHEA-COMP:11060"/>
        <dbReference type="Rhea" id="RHEA-COMP:11605"/>
        <dbReference type="ChEBI" id="CHEBI:15378"/>
        <dbReference type="ChEBI" id="CHEBI:30013"/>
        <dbReference type="ChEBI" id="CHEBI:30616"/>
        <dbReference type="ChEBI" id="CHEBI:61977"/>
        <dbReference type="ChEBI" id="CHEBI:456216"/>
        <dbReference type="EC" id="2.7.12.2"/>
    </reaction>
</comment>
<evidence type="ECO:0000256" key="8">
    <source>
        <dbReference type="ARBA" id="ARBA00049014"/>
    </source>
</evidence>
<dbReference type="PROSITE" id="PS00108">
    <property type="entry name" value="PROTEIN_KINASE_ST"/>
    <property type="match status" value="1"/>
</dbReference>
<name>A0A0D8XDL4_DICVI</name>
<comment type="catalytic activity">
    <reaction evidence="8">
        <text>L-seryl-[protein] + ATP = O-phospho-L-seryl-[protein] + ADP + H(+)</text>
        <dbReference type="Rhea" id="RHEA:17989"/>
        <dbReference type="Rhea" id="RHEA-COMP:9863"/>
        <dbReference type="Rhea" id="RHEA-COMP:11604"/>
        <dbReference type="ChEBI" id="CHEBI:15378"/>
        <dbReference type="ChEBI" id="CHEBI:29999"/>
        <dbReference type="ChEBI" id="CHEBI:30616"/>
        <dbReference type="ChEBI" id="CHEBI:83421"/>
        <dbReference type="ChEBI" id="CHEBI:456216"/>
        <dbReference type="EC" id="2.7.12.2"/>
    </reaction>
</comment>
<dbReference type="PROSITE" id="PS50011">
    <property type="entry name" value="PROTEIN_KINASE_DOM"/>
    <property type="match status" value="1"/>
</dbReference>
<evidence type="ECO:0000256" key="5">
    <source>
        <dbReference type="ARBA" id="ARBA00022840"/>
    </source>
</evidence>
<comment type="similarity">
    <text evidence="6">Belongs to the protein kinase superfamily. STE Ser/Thr protein kinase family. MAP kinase kinase subfamily.</text>
</comment>
<dbReference type="CDD" id="cd14014">
    <property type="entry name" value="STKc_PknB_like"/>
    <property type="match status" value="1"/>
</dbReference>
<keyword evidence="1" id="KW-0723">Serine/threonine-protein kinase</keyword>
<dbReference type="STRING" id="29172.A0A0D8XDL4"/>
<dbReference type="SMART" id="SM00220">
    <property type="entry name" value="S_TKc"/>
    <property type="match status" value="1"/>
</dbReference>
<dbReference type="PANTHER" id="PTHR48013">
    <property type="entry name" value="DUAL SPECIFICITY MITOGEN-ACTIVATED PROTEIN KINASE KINASE 5-RELATED"/>
    <property type="match status" value="1"/>
</dbReference>
<dbReference type="EMBL" id="KN716635">
    <property type="protein sequence ID" value="KJH42710.1"/>
    <property type="molecule type" value="Genomic_DNA"/>
</dbReference>
<evidence type="ECO:0000256" key="6">
    <source>
        <dbReference type="ARBA" id="ARBA00038035"/>
    </source>
</evidence>
<dbReference type="PANTHER" id="PTHR48013:SF9">
    <property type="entry name" value="DUAL SPECIFICITY MITOGEN-ACTIVATED PROTEIN KINASE KINASE 5"/>
    <property type="match status" value="1"/>
</dbReference>
<sequence length="316" mass="36374">MWYLICYNETKKRIGAIPDISNYVTSDKMKNYKKRELLGRGACGKVWKAQQKRSEAIYAMKIIHPKEDHQRELAAREVLIMRSLNHPYVVKLEKSFLTSRKIVLLLEYCDMGSLKQLLDASGKLNDLVTAKIFSDVCHGLMYLHQNRIIHCDIKPDNILLTTEGVAKISDFGISLGPGQIHKKCFYGSDAYAAPETYTSKQYTIESDIWSVGVVLYEMMTGRRPFRNQMEVMTNNLKLPPQTPYAAHYLMRELLQLIPENRLSLEEAMEGWAMVQLQKLSKYKTVMWGLLGNYASLSKAVRSVTFKNEAYHLLEFV</sequence>
<organism evidence="12 13">
    <name type="scientific">Dictyocaulus viviparus</name>
    <name type="common">Bovine lungworm</name>
    <dbReference type="NCBI Taxonomy" id="29172"/>
    <lineage>
        <taxon>Eukaryota</taxon>
        <taxon>Metazoa</taxon>
        <taxon>Ecdysozoa</taxon>
        <taxon>Nematoda</taxon>
        <taxon>Chromadorea</taxon>
        <taxon>Rhabditida</taxon>
        <taxon>Rhabditina</taxon>
        <taxon>Rhabditomorpha</taxon>
        <taxon>Strongyloidea</taxon>
        <taxon>Metastrongylidae</taxon>
        <taxon>Dictyocaulus</taxon>
    </lineage>
</organism>
<evidence type="ECO:0000313" key="13">
    <source>
        <dbReference type="Proteomes" id="UP000053766"/>
    </source>
</evidence>
<evidence type="ECO:0000256" key="7">
    <source>
        <dbReference type="ARBA" id="ARBA00038999"/>
    </source>
</evidence>
<evidence type="ECO:0000256" key="10">
    <source>
        <dbReference type="ARBA" id="ARBA00051693"/>
    </source>
</evidence>
<proteinExistence type="inferred from homology"/>
<keyword evidence="2" id="KW-0808">Transferase</keyword>
<dbReference type="Proteomes" id="UP000053766">
    <property type="component" value="Unassembled WGS sequence"/>
</dbReference>
<dbReference type="InterPro" id="IPR000719">
    <property type="entry name" value="Prot_kinase_dom"/>
</dbReference>
<accession>A0A0D8XDL4</accession>
<dbReference type="Pfam" id="PF00069">
    <property type="entry name" value="Pkinase"/>
    <property type="match status" value="1"/>
</dbReference>
<evidence type="ECO:0000313" key="12">
    <source>
        <dbReference type="EMBL" id="KJH42710.1"/>
    </source>
</evidence>
<reference evidence="12 13" key="1">
    <citation type="submission" date="2013-11" db="EMBL/GenBank/DDBJ databases">
        <title>Draft genome of the bovine lungworm Dictyocaulus viviparus.</title>
        <authorList>
            <person name="Mitreva M."/>
        </authorList>
    </citation>
    <scope>NUCLEOTIDE SEQUENCE [LARGE SCALE GENOMIC DNA]</scope>
    <source>
        <strain evidence="12 13">HannoverDv2000</strain>
    </source>
</reference>
<dbReference type="GO" id="GO:0004708">
    <property type="term" value="F:MAP kinase kinase activity"/>
    <property type="evidence" value="ECO:0007669"/>
    <property type="project" value="UniProtKB-EC"/>
</dbReference>
<keyword evidence="3" id="KW-0547">Nucleotide-binding</keyword>
<evidence type="ECO:0000256" key="4">
    <source>
        <dbReference type="ARBA" id="ARBA00022777"/>
    </source>
</evidence>
<dbReference type="SUPFAM" id="SSF56112">
    <property type="entry name" value="Protein kinase-like (PK-like)"/>
    <property type="match status" value="1"/>
</dbReference>
<keyword evidence="5" id="KW-0067">ATP-binding</keyword>
<gene>
    <name evidence="12" type="ORF">DICVIV_11285</name>
</gene>
<dbReference type="GO" id="GO:0005524">
    <property type="term" value="F:ATP binding"/>
    <property type="evidence" value="ECO:0007669"/>
    <property type="project" value="UniProtKB-KW"/>
</dbReference>